<dbReference type="InterPro" id="IPR009057">
    <property type="entry name" value="Homeodomain-like_sf"/>
</dbReference>
<dbReference type="InterPro" id="IPR018060">
    <property type="entry name" value="HTH_AraC"/>
</dbReference>
<keyword evidence="2" id="KW-0238">DNA-binding</keyword>
<dbReference type="PROSITE" id="PS01124">
    <property type="entry name" value="HTH_ARAC_FAMILY_2"/>
    <property type="match status" value="1"/>
</dbReference>
<dbReference type="Gene3D" id="1.10.10.60">
    <property type="entry name" value="Homeodomain-like"/>
    <property type="match status" value="2"/>
</dbReference>
<dbReference type="PROSITE" id="PS00041">
    <property type="entry name" value="HTH_ARAC_FAMILY_1"/>
    <property type="match status" value="1"/>
</dbReference>
<dbReference type="RefSeq" id="WP_261294665.1">
    <property type="nucleotide sequence ID" value="NZ_JANQBK010000009.1"/>
</dbReference>
<keyword evidence="3" id="KW-0804">Transcription</keyword>
<accession>A0ABV7SY28</accession>
<feature type="domain" description="HTH araC/xylS-type" evidence="4">
    <location>
        <begin position="187"/>
        <end position="285"/>
    </location>
</feature>
<dbReference type="Pfam" id="PF02311">
    <property type="entry name" value="AraC_binding"/>
    <property type="match status" value="1"/>
</dbReference>
<evidence type="ECO:0000313" key="5">
    <source>
        <dbReference type="EMBL" id="MFC3581913.1"/>
    </source>
</evidence>
<dbReference type="InterPro" id="IPR003313">
    <property type="entry name" value="AraC-bd"/>
</dbReference>
<evidence type="ECO:0000256" key="3">
    <source>
        <dbReference type="ARBA" id="ARBA00023163"/>
    </source>
</evidence>
<reference evidence="6" key="1">
    <citation type="journal article" date="2019" name="Int. J. Syst. Evol. Microbiol.">
        <title>The Global Catalogue of Microorganisms (GCM) 10K type strain sequencing project: providing services to taxonomists for standard genome sequencing and annotation.</title>
        <authorList>
            <consortium name="The Broad Institute Genomics Platform"/>
            <consortium name="The Broad Institute Genome Sequencing Center for Infectious Disease"/>
            <person name="Wu L."/>
            <person name="Ma J."/>
        </authorList>
    </citation>
    <scope>NUCLEOTIDE SEQUENCE [LARGE SCALE GENOMIC DNA]</scope>
    <source>
        <strain evidence="6">KCTC 42739</strain>
    </source>
</reference>
<evidence type="ECO:0000259" key="4">
    <source>
        <dbReference type="PROSITE" id="PS01124"/>
    </source>
</evidence>
<comment type="caution">
    <text evidence="5">The sequence shown here is derived from an EMBL/GenBank/DDBJ whole genome shotgun (WGS) entry which is preliminary data.</text>
</comment>
<dbReference type="PANTHER" id="PTHR46796">
    <property type="entry name" value="HTH-TYPE TRANSCRIPTIONAL ACTIVATOR RHAS-RELATED"/>
    <property type="match status" value="1"/>
</dbReference>
<dbReference type="Pfam" id="PF12833">
    <property type="entry name" value="HTH_18"/>
    <property type="match status" value="1"/>
</dbReference>
<dbReference type="EMBL" id="JBHRXP010000009">
    <property type="protein sequence ID" value="MFC3581913.1"/>
    <property type="molecule type" value="Genomic_DNA"/>
</dbReference>
<dbReference type="PANTHER" id="PTHR46796:SF14">
    <property type="entry name" value="TRANSCRIPTIONAL REGULATORY PROTEIN"/>
    <property type="match status" value="1"/>
</dbReference>
<proteinExistence type="predicted"/>
<evidence type="ECO:0000256" key="1">
    <source>
        <dbReference type="ARBA" id="ARBA00023015"/>
    </source>
</evidence>
<keyword evidence="6" id="KW-1185">Reference proteome</keyword>
<keyword evidence="1" id="KW-0805">Transcription regulation</keyword>
<dbReference type="SMART" id="SM00342">
    <property type="entry name" value="HTH_ARAC"/>
    <property type="match status" value="1"/>
</dbReference>
<protein>
    <submittedName>
        <fullName evidence="5">Helix-turn-helix domain-containing protein</fullName>
    </submittedName>
</protein>
<dbReference type="Proteomes" id="UP001595713">
    <property type="component" value="Unassembled WGS sequence"/>
</dbReference>
<dbReference type="InterPro" id="IPR018062">
    <property type="entry name" value="HTH_AraC-typ_CS"/>
</dbReference>
<sequence>MDTRVSLEMAYALPPPSLMTRIPRDWHGFSAEYVELASDAPYDFKNRGDTHYLALHDMVLRDGELRVDGLPASRSQDLRETITFTPKGCVVEGWAHPEQRPNSFVALYFDPGVVREDLGARFARHEPPPFVHTRDPRLRHTLKKLEAVVRAPDVDDLHAESLCLLASLEIFGVLADPQGRLSDRQVTAVTDYVEAHLTQQIGLADLAAVAGLSRFHFSRAFKATTGENPHGFVQQRRIARAADLLHSTTLPIEAVAIAVGYRGAPQFRRVFREVVGVPPLTYRMQRR</sequence>
<evidence type="ECO:0000256" key="2">
    <source>
        <dbReference type="ARBA" id="ARBA00023125"/>
    </source>
</evidence>
<evidence type="ECO:0000313" key="6">
    <source>
        <dbReference type="Proteomes" id="UP001595713"/>
    </source>
</evidence>
<dbReference type="InterPro" id="IPR050204">
    <property type="entry name" value="AraC_XylS_family_regulators"/>
</dbReference>
<gene>
    <name evidence="5" type="ORF">ACFONA_17215</name>
</gene>
<organism evidence="5 6">
    <name type="scientific">Sphingomonas hylomeconis</name>
    <dbReference type="NCBI Taxonomy" id="1395958"/>
    <lineage>
        <taxon>Bacteria</taxon>
        <taxon>Pseudomonadati</taxon>
        <taxon>Pseudomonadota</taxon>
        <taxon>Alphaproteobacteria</taxon>
        <taxon>Sphingomonadales</taxon>
        <taxon>Sphingomonadaceae</taxon>
        <taxon>Sphingomonas</taxon>
    </lineage>
</organism>
<name>A0ABV7SY28_9SPHN</name>
<dbReference type="SUPFAM" id="SSF46689">
    <property type="entry name" value="Homeodomain-like"/>
    <property type="match status" value="2"/>
</dbReference>